<reference evidence="1 2" key="1">
    <citation type="submission" date="2020-07" db="EMBL/GenBank/DDBJ databases">
        <title>Complete genome sequence of Klebsiella pneumoniae phage Miami.</title>
        <authorList>
            <person name="Mora D.A."/>
            <person name="Lessor L."/>
            <person name="Gill J."/>
            <person name="Liu M."/>
        </authorList>
    </citation>
    <scope>NUCLEOTIDE SEQUENCE [LARGE SCALE GENOMIC DNA]</scope>
</reference>
<name>A0A873WMA4_9CAUD</name>
<sequence>MKNIFIALSLFVFSFSALAEDFVCKTEAYVADPKGTDPAVITHGVYSFDYNRSTDVLTKIDGKKDDFAVPTFAVGKDDKGITVRVGYKGKMVYWFGFNGRAIDSVILAEHKTMITRDSFKGDTMAKTVYLKMYSDCSY</sequence>
<gene>
    <name evidence="1" type="ORF">CPT_Miami_120</name>
</gene>
<dbReference type="EMBL" id="MT701590">
    <property type="protein sequence ID" value="QPB09215.1"/>
    <property type="molecule type" value="Genomic_DNA"/>
</dbReference>
<evidence type="ECO:0000313" key="1">
    <source>
        <dbReference type="EMBL" id="QPB09215.1"/>
    </source>
</evidence>
<accession>A0A873WMA4</accession>
<evidence type="ECO:0000313" key="2">
    <source>
        <dbReference type="Proteomes" id="UP000662782"/>
    </source>
</evidence>
<keyword evidence="2" id="KW-1185">Reference proteome</keyword>
<proteinExistence type="predicted"/>
<protein>
    <submittedName>
        <fullName evidence="1">Uncharacterized protein</fullName>
    </submittedName>
</protein>
<dbReference type="Proteomes" id="UP000662782">
    <property type="component" value="Segment"/>
</dbReference>
<organism evidence="1 2">
    <name type="scientific">Klebsiella phage Miami</name>
    <dbReference type="NCBI Taxonomy" id="2767581"/>
    <lineage>
        <taxon>Viruses</taxon>
        <taxon>Duplodnaviria</taxon>
        <taxon>Heunggongvirae</taxon>
        <taxon>Uroviricota</taxon>
        <taxon>Caudoviricetes</taxon>
        <taxon>Chimalliviridae</taxon>
        <taxon>Miamivirus</taxon>
        <taxon>Miamivirus miami</taxon>
    </lineage>
</organism>